<dbReference type="CDD" id="cd06133">
    <property type="entry name" value="ERI-1_3'hExo_like"/>
    <property type="match status" value="1"/>
</dbReference>
<dbReference type="InterPro" id="IPR013520">
    <property type="entry name" value="Ribonucl_H"/>
</dbReference>
<keyword evidence="2" id="KW-0378">Hydrolase</keyword>
<dbReference type="PANTHER" id="PTHR23044:SF61">
    <property type="entry name" value="3'-5' EXORIBONUCLEASE 1-RELATED"/>
    <property type="match status" value="1"/>
</dbReference>
<evidence type="ECO:0000313" key="5">
    <source>
        <dbReference type="EMBL" id="VDN04586.1"/>
    </source>
</evidence>
<dbReference type="InterPro" id="IPR036397">
    <property type="entry name" value="RNaseH_sf"/>
</dbReference>
<name>A0A0N5D2P8_THECL</name>
<dbReference type="OrthoDB" id="5775694at2759"/>
<gene>
    <name evidence="5" type="ORF">TCLT_LOCUS7155</name>
</gene>
<dbReference type="SUPFAM" id="SSF53098">
    <property type="entry name" value="Ribonuclease H-like"/>
    <property type="match status" value="1"/>
</dbReference>
<dbReference type="WBParaSite" id="TCLT_0000716601-mRNA-1">
    <property type="protein sequence ID" value="TCLT_0000716601-mRNA-1"/>
    <property type="gene ID" value="TCLT_0000716601"/>
</dbReference>
<dbReference type="PANTHER" id="PTHR23044">
    <property type="entry name" value="3'-5' EXONUCLEASE ERI1-RELATED"/>
    <property type="match status" value="1"/>
</dbReference>
<feature type="domain" description="Exonuclease" evidence="4">
    <location>
        <begin position="112"/>
        <end position="311"/>
    </location>
</feature>
<dbReference type="GO" id="GO:0005737">
    <property type="term" value="C:cytoplasm"/>
    <property type="evidence" value="ECO:0007669"/>
    <property type="project" value="TreeGrafter"/>
</dbReference>
<dbReference type="Pfam" id="PF00929">
    <property type="entry name" value="RNase_T"/>
    <property type="match status" value="1"/>
</dbReference>
<reference evidence="7" key="1">
    <citation type="submission" date="2017-02" db="UniProtKB">
        <authorList>
            <consortium name="WormBaseParasite"/>
        </authorList>
    </citation>
    <scope>IDENTIFICATION</scope>
</reference>
<dbReference type="InterPro" id="IPR036361">
    <property type="entry name" value="SAP_dom_sf"/>
</dbReference>
<organism evidence="7">
    <name type="scientific">Thelazia callipaeda</name>
    <name type="common">Oriental eyeworm</name>
    <name type="synonym">Parasitic nematode</name>
    <dbReference type="NCBI Taxonomy" id="103827"/>
    <lineage>
        <taxon>Eukaryota</taxon>
        <taxon>Metazoa</taxon>
        <taxon>Ecdysozoa</taxon>
        <taxon>Nematoda</taxon>
        <taxon>Chromadorea</taxon>
        <taxon>Rhabditida</taxon>
        <taxon>Spirurina</taxon>
        <taxon>Spiruromorpha</taxon>
        <taxon>Thelazioidea</taxon>
        <taxon>Thelaziidae</taxon>
        <taxon>Thelazia</taxon>
    </lineage>
</organism>
<dbReference type="InterPro" id="IPR012337">
    <property type="entry name" value="RNaseH-like_sf"/>
</dbReference>
<reference evidence="5 6" key="2">
    <citation type="submission" date="2018-11" db="EMBL/GenBank/DDBJ databases">
        <authorList>
            <consortium name="Pathogen Informatics"/>
        </authorList>
    </citation>
    <scope>NUCLEOTIDE SEQUENCE [LARGE SCALE GENOMIC DNA]</scope>
</reference>
<keyword evidence="1" id="KW-0540">Nuclease</keyword>
<dbReference type="AlphaFoldDB" id="A0A0N5D2P8"/>
<dbReference type="InterPro" id="IPR047201">
    <property type="entry name" value="ERI-1_3'hExo-like"/>
</dbReference>
<accession>A0A0N5D2P8</accession>
<evidence type="ECO:0000259" key="4">
    <source>
        <dbReference type="SMART" id="SM00479"/>
    </source>
</evidence>
<dbReference type="Proteomes" id="UP000276776">
    <property type="component" value="Unassembled WGS sequence"/>
</dbReference>
<dbReference type="GO" id="GO:0000175">
    <property type="term" value="F:3'-5'-RNA exonuclease activity"/>
    <property type="evidence" value="ECO:0007669"/>
    <property type="project" value="InterPro"/>
</dbReference>
<evidence type="ECO:0000256" key="2">
    <source>
        <dbReference type="ARBA" id="ARBA00022801"/>
    </source>
</evidence>
<dbReference type="GO" id="GO:0003676">
    <property type="term" value="F:nucleic acid binding"/>
    <property type="evidence" value="ECO:0007669"/>
    <property type="project" value="InterPro"/>
</dbReference>
<dbReference type="Gene3D" id="1.10.720.30">
    <property type="entry name" value="SAP domain"/>
    <property type="match status" value="1"/>
</dbReference>
<proteinExistence type="predicted"/>
<dbReference type="STRING" id="103827.A0A0N5D2P8"/>
<dbReference type="InterPro" id="IPR051274">
    <property type="entry name" value="3-5_Exoribonuclease"/>
</dbReference>
<dbReference type="SMART" id="SM00479">
    <property type="entry name" value="EXOIII"/>
    <property type="match status" value="1"/>
</dbReference>
<evidence type="ECO:0000256" key="1">
    <source>
        <dbReference type="ARBA" id="ARBA00022722"/>
    </source>
</evidence>
<dbReference type="OMA" id="CTCEADL"/>
<keyword evidence="6" id="KW-1185">Reference proteome</keyword>
<dbReference type="Gene3D" id="3.30.420.10">
    <property type="entry name" value="Ribonuclease H-like superfamily/Ribonuclease H"/>
    <property type="match status" value="1"/>
</dbReference>
<evidence type="ECO:0000256" key="3">
    <source>
        <dbReference type="ARBA" id="ARBA00022839"/>
    </source>
</evidence>
<keyword evidence="3" id="KW-0269">Exonuclease</keyword>
<evidence type="ECO:0000313" key="6">
    <source>
        <dbReference type="Proteomes" id="UP000276776"/>
    </source>
</evidence>
<protein>
    <submittedName>
        <fullName evidence="7">Exonuclease domain-containing protein</fullName>
    </submittedName>
</protein>
<sequence length="375" mass="44135">MRKYYCLLDRAVGNSNKNYDRNDGDNKADYDLPIVRYEKPLQKNAKHVIDVMKRLHFMTTVEMHRELKKAHIDSSGNTTQLYKRLKKYFRKELAIIRSNQSLANKTHLLYKYLVVVDFECTCDSESNNYDHEIIEFPAVLIDVRKKSIVNTSVSILNEVDIFHSYVRPVHNPQLTEFCSKLTGITQEMVDSALPFVDVLDSFRTWMQMYCLGEREAYFAFVTDGPWDIAKFLQMQCIQSQLDPVPHEFRAYINIRKSFANKYCRGRSIPKINLTGMLTALNMTFEGREHCGLDDSKNIARIVIKMIMDRSEIRINEKLVRVKENEKETMLPLEMSREDRDRLAWKDNLPYRVHQISRESFISDEYLDCDTCDENQ</sequence>
<dbReference type="EMBL" id="UYYF01004480">
    <property type="protein sequence ID" value="VDN04586.1"/>
    <property type="molecule type" value="Genomic_DNA"/>
</dbReference>
<evidence type="ECO:0000313" key="7">
    <source>
        <dbReference type="WBParaSite" id="TCLT_0000716601-mRNA-1"/>
    </source>
</evidence>